<dbReference type="CDD" id="cd17716">
    <property type="entry name" value="BRCT_microcephalin_rpt1"/>
    <property type="match status" value="1"/>
</dbReference>
<evidence type="ECO:0000256" key="1">
    <source>
        <dbReference type="SAM" id="MobiDB-lite"/>
    </source>
</evidence>
<evidence type="ECO:0000313" key="4">
    <source>
        <dbReference type="Proteomes" id="UP000663699"/>
    </source>
</evidence>
<dbReference type="Proteomes" id="UP000663699">
    <property type="component" value="Chromosome 4"/>
</dbReference>
<feature type="compositionally biased region" description="Basic and acidic residues" evidence="1">
    <location>
        <begin position="156"/>
        <end position="183"/>
    </location>
</feature>
<accession>A0A899G0V4</accession>
<reference evidence="3" key="1">
    <citation type="submission" date="2020-06" db="EMBL/GenBank/DDBJ databases">
        <title>Genomes of multiple members of Pneumocystis genus reveal paths to human pathogen Pneumocystis jirovecii.</title>
        <authorList>
            <person name="Cisse O.H."/>
            <person name="Ma L."/>
            <person name="Dekker J."/>
            <person name="Khil P."/>
            <person name="Jo J."/>
            <person name="Brenchley J."/>
            <person name="Blair R."/>
            <person name="Pahar B."/>
            <person name="Chabe M."/>
            <person name="Van Rompay K.A."/>
            <person name="Keesler R."/>
            <person name="Sukura A."/>
            <person name="Hirsch V."/>
            <person name="Kutty G."/>
            <person name="Liu Y."/>
            <person name="Peng L."/>
            <person name="Chen J."/>
            <person name="Song J."/>
            <person name="Weissenbacher-Lang C."/>
            <person name="Xu J."/>
            <person name="Upham N.S."/>
            <person name="Stajich J.E."/>
            <person name="Cuomo C.A."/>
            <person name="Cushion M.T."/>
            <person name="Kovacs J.A."/>
        </authorList>
    </citation>
    <scope>NUCLEOTIDE SEQUENCE</scope>
    <source>
        <strain evidence="3">2A</strain>
    </source>
</reference>
<dbReference type="EMBL" id="CP054535">
    <property type="protein sequence ID" value="QSL64978.1"/>
    <property type="molecule type" value="Genomic_DNA"/>
</dbReference>
<proteinExistence type="predicted"/>
<sequence>MQTQILEDSIKAAKTPLKAAGNPSKTSFRTSSGPSSCVGTARRPATPSRRSATRVPFQNMSLNEELERSSSNRQKRLLSTPPLRIARPLRHRAAQVAETGETKGIEAAGSLDASCVKQEEREKQGKPPSAVCLPVRNHTALHLKRSSVITSAGHSAGEKGPFHAASGKEKGKEDSNNVRENHAKAKNYANPQTKTQPKTYVPQTNLQKKSAGKGRKETDSKTGSVKEGFSTPVKIKKKNGNDTKLQDFLCTNKKTNIVNESSFNYQETCCLDNSDSHALNTPEAYKNASQVDDKTYIYQPMFLTAKLSNMRITTPSHCRDVLVPITNDYSSSDSESDYELMDKDTNKFFQSIPNSSLNSSTFIKELKPLGHVIAYLDIKAMDNNDASLSFKCILTELGAMIKEKWNWSAPSADTLIRMDGSHSFQDIGITHVIWRSGSAKILEKVKEANNYLEKINEPRKIHCVGINWVMKCEEEDRHVDEANYLINLDLDTFSYNKRKSMEPRASTPIFPNSIMSSSEKKPFVPKTTLPKPFTELERCSLIAAKKKIDFHKPIVSSPLARKCWTISSE</sequence>
<dbReference type="AlphaFoldDB" id="A0A899G0V4"/>
<feature type="compositionally biased region" description="Low complexity" evidence="1">
    <location>
        <begin position="40"/>
        <end position="54"/>
    </location>
</feature>
<dbReference type="PROSITE" id="PS50172">
    <property type="entry name" value="BRCT"/>
    <property type="match status" value="1"/>
</dbReference>
<dbReference type="OrthoDB" id="5382703at2759"/>
<feature type="compositionally biased region" description="Polar residues" evidence="1">
    <location>
        <begin position="189"/>
        <end position="208"/>
    </location>
</feature>
<feature type="region of interest" description="Disordered" evidence="1">
    <location>
        <begin position="151"/>
        <end position="227"/>
    </location>
</feature>
<protein>
    <recommendedName>
        <fullName evidence="2">BRCT domain-containing protein</fullName>
    </recommendedName>
</protein>
<dbReference type="InterPro" id="IPR036420">
    <property type="entry name" value="BRCT_dom_sf"/>
</dbReference>
<dbReference type="InterPro" id="IPR001357">
    <property type="entry name" value="BRCT_dom"/>
</dbReference>
<evidence type="ECO:0000313" key="3">
    <source>
        <dbReference type="EMBL" id="QSL64978.1"/>
    </source>
</evidence>
<organism evidence="3 4">
    <name type="scientific">Pneumocystis wakefieldiae</name>
    <dbReference type="NCBI Taxonomy" id="38082"/>
    <lineage>
        <taxon>Eukaryota</taxon>
        <taxon>Fungi</taxon>
        <taxon>Dikarya</taxon>
        <taxon>Ascomycota</taxon>
        <taxon>Taphrinomycotina</taxon>
        <taxon>Pneumocystomycetes</taxon>
        <taxon>Pneumocystaceae</taxon>
        <taxon>Pneumocystis</taxon>
    </lineage>
</organism>
<feature type="compositionally biased region" description="Polar residues" evidence="1">
    <location>
        <begin position="23"/>
        <end position="38"/>
    </location>
</feature>
<name>A0A899G0V4_9ASCO</name>
<gene>
    <name evidence="3" type="ORF">MERGE_002282</name>
</gene>
<keyword evidence="4" id="KW-1185">Reference proteome</keyword>
<dbReference type="SUPFAM" id="SSF52113">
    <property type="entry name" value="BRCT domain"/>
    <property type="match status" value="1"/>
</dbReference>
<dbReference type="Gene3D" id="3.40.50.10190">
    <property type="entry name" value="BRCT domain"/>
    <property type="match status" value="1"/>
</dbReference>
<evidence type="ECO:0000259" key="2">
    <source>
        <dbReference type="PROSITE" id="PS50172"/>
    </source>
</evidence>
<feature type="domain" description="BRCT" evidence="2">
    <location>
        <begin position="430"/>
        <end position="486"/>
    </location>
</feature>
<feature type="region of interest" description="Disordered" evidence="1">
    <location>
        <begin position="1"/>
        <end position="105"/>
    </location>
</feature>